<dbReference type="OrthoDB" id="60315at2759"/>
<dbReference type="Proteomes" id="UP000683925">
    <property type="component" value="Unassembled WGS sequence"/>
</dbReference>
<organism evidence="4 5">
    <name type="scientific">Paramecium octaurelia</name>
    <dbReference type="NCBI Taxonomy" id="43137"/>
    <lineage>
        <taxon>Eukaryota</taxon>
        <taxon>Sar</taxon>
        <taxon>Alveolata</taxon>
        <taxon>Ciliophora</taxon>
        <taxon>Intramacronucleata</taxon>
        <taxon>Oligohymenophorea</taxon>
        <taxon>Peniculida</taxon>
        <taxon>Parameciidae</taxon>
        <taxon>Paramecium</taxon>
    </lineage>
</organism>
<gene>
    <name evidence="4" type="ORF">POCTA_138.1.T0100133</name>
</gene>
<keyword evidence="1" id="KW-0012">Acyltransferase</keyword>
<dbReference type="InterPro" id="IPR000903">
    <property type="entry name" value="NMT"/>
</dbReference>
<sequence length="134" mass="15978">MSPQKLMMNRLTPVLIKQITRRVRKKYVVSYIHCRYSSLKSKFLRLHITIKVIEIGFSFLSGRQTTSREQKYYKLPEEPKTPGLRPIKNNDVAQVTKLLNEYLKQINSIYLKILSYILKILKKKSTFYSYLEKM</sequence>
<evidence type="ECO:0000259" key="3">
    <source>
        <dbReference type="Pfam" id="PF02799"/>
    </source>
</evidence>
<dbReference type="AlphaFoldDB" id="A0A8S1SHM1"/>
<evidence type="ECO:0000313" key="5">
    <source>
        <dbReference type="Proteomes" id="UP000683925"/>
    </source>
</evidence>
<proteinExistence type="inferred from homology"/>
<dbReference type="Pfam" id="PF02799">
    <property type="entry name" value="NMT_C"/>
    <property type="match status" value="1"/>
</dbReference>
<feature type="domain" description="Glycylpeptide N-tetradecanoyltransferase C-terminal" evidence="3">
    <location>
        <begin position="54"/>
        <end position="106"/>
    </location>
</feature>
<reference evidence="4" key="1">
    <citation type="submission" date="2021-01" db="EMBL/GenBank/DDBJ databases">
        <authorList>
            <consortium name="Genoscope - CEA"/>
            <person name="William W."/>
        </authorList>
    </citation>
    <scope>NUCLEOTIDE SEQUENCE</scope>
</reference>
<dbReference type="InterPro" id="IPR022677">
    <property type="entry name" value="NMT_C"/>
</dbReference>
<dbReference type="GO" id="GO:0004379">
    <property type="term" value="F:glycylpeptide N-tetradecanoyltransferase activity"/>
    <property type="evidence" value="ECO:0007669"/>
    <property type="project" value="UniProtKB-EC"/>
</dbReference>
<dbReference type="PANTHER" id="PTHR11377:SF5">
    <property type="entry name" value="GLYCYLPEPTIDE N-TETRADECANOYLTRANSFERASE"/>
    <property type="match status" value="1"/>
</dbReference>
<protein>
    <recommendedName>
        <fullName evidence="1">Glycylpeptide N-tetradecanoyltransferase</fullName>
        <ecNumber evidence="1">2.3.1.97</ecNumber>
    </recommendedName>
</protein>
<comment type="caution">
    <text evidence="4">The sequence shown here is derived from an EMBL/GenBank/DDBJ whole genome shotgun (WGS) entry which is preliminary data.</text>
</comment>
<dbReference type="PANTHER" id="PTHR11377">
    <property type="entry name" value="N-MYRISTOYL TRANSFERASE"/>
    <property type="match status" value="1"/>
</dbReference>
<name>A0A8S1SHM1_PAROT</name>
<comment type="function">
    <text evidence="1">Adds a myristoyl group to the N-terminal glycine residue of certain cellular proteins.</text>
</comment>
<comment type="similarity">
    <text evidence="2">Belongs to the NMT family.</text>
</comment>
<dbReference type="EC" id="2.3.1.97" evidence="1"/>
<evidence type="ECO:0000313" key="4">
    <source>
        <dbReference type="EMBL" id="CAD8138917.1"/>
    </source>
</evidence>
<dbReference type="GO" id="GO:0005737">
    <property type="term" value="C:cytoplasm"/>
    <property type="evidence" value="ECO:0007669"/>
    <property type="project" value="TreeGrafter"/>
</dbReference>
<keyword evidence="1" id="KW-0808">Transferase</keyword>
<evidence type="ECO:0000256" key="1">
    <source>
        <dbReference type="RuleBase" id="RU000586"/>
    </source>
</evidence>
<keyword evidence="5" id="KW-1185">Reference proteome</keyword>
<dbReference type="EMBL" id="CAJJDP010000009">
    <property type="protein sequence ID" value="CAD8138917.1"/>
    <property type="molecule type" value="Genomic_DNA"/>
</dbReference>
<comment type="catalytic activity">
    <reaction evidence="1">
        <text>N-terminal glycyl-[protein] + tetradecanoyl-CoA = N-tetradecanoylglycyl-[protein] + CoA + H(+)</text>
        <dbReference type="Rhea" id="RHEA:15521"/>
        <dbReference type="Rhea" id="RHEA-COMP:12666"/>
        <dbReference type="Rhea" id="RHEA-COMP:12667"/>
        <dbReference type="ChEBI" id="CHEBI:15378"/>
        <dbReference type="ChEBI" id="CHEBI:57287"/>
        <dbReference type="ChEBI" id="CHEBI:57385"/>
        <dbReference type="ChEBI" id="CHEBI:64723"/>
        <dbReference type="ChEBI" id="CHEBI:133050"/>
        <dbReference type="EC" id="2.3.1.97"/>
    </reaction>
</comment>
<accession>A0A8S1SHM1</accession>
<evidence type="ECO:0000256" key="2">
    <source>
        <dbReference type="RuleBase" id="RU004178"/>
    </source>
</evidence>